<evidence type="ECO:0000256" key="8">
    <source>
        <dbReference type="ARBA" id="ARBA00023125"/>
    </source>
</evidence>
<evidence type="ECO:0000256" key="12">
    <source>
        <dbReference type="HAMAP-Rule" id="MF_00942"/>
    </source>
</evidence>
<evidence type="ECO:0000256" key="3">
    <source>
        <dbReference type="ARBA" id="ARBA00022723"/>
    </source>
</evidence>
<keyword evidence="7 12" id="KW-0411">Iron-sulfur</keyword>
<dbReference type="InterPro" id="IPR003265">
    <property type="entry name" value="HhH-GPD_domain"/>
</dbReference>
<gene>
    <name evidence="12 14" type="primary">nth</name>
    <name evidence="14" type="ORF">GKC30_10825</name>
</gene>
<comment type="catalytic activity">
    <reaction evidence="12">
        <text>2'-deoxyribonucleotide-(2'-deoxyribose 5'-phosphate)-2'-deoxyribonucleotide-DNA = a 3'-end 2'-deoxyribonucleotide-(2,3-dehydro-2,3-deoxyribose 5'-phosphate)-DNA + a 5'-end 5'-phospho-2'-deoxyribonucleoside-DNA + H(+)</text>
        <dbReference type="Rhea" id="RHEA:66592"/>
        <dbReference type="Rhea" id="RHEA-COMP:13180"/>
        <dbReference type="Rhea" id="RHEA-COMP:16897"/>
        <dbReference type="Rhea" id="RHEA-COMP:17067"/>
        <dbReference type="ChEBI" id="CHEBI:15378"/>
        <dbReference type="ChEBI" id="CHEBI:136412"/>
        <dbReference type="ChEBI" id="CHEBI:157695"/>
        <dbReference type="ChEBI" id="CHEBI:167181"/>
        <dbReference type="EC" id="4.2.99.18"/>
    </reaction>
</comment>
<comment type="similarity">
    <text evidence="1 12">Belongs to the Nth/MutY family.</text>
</comment>
<dbReference type="PANTHER" id="PTHR10359:SF18">
    <property type="entry name" value="ENDONUCLEASE III"/>
    <property type="match status" value="1"/>
</dbReference>
<dbReference type="PANTHER" id="PTHR10359">
    <property type="entry name" value="A/G-SPECIFIC ADENINE GLYCOSYLASE/ENDONUCLEASE III"/>
    <property type="match status" value="1"/>
</dbReference>
<dbReference type="InterPro" id="IPR004035">
    <property type="entry name" value="Endouclease-III_FeS-bd_BS"/>
</dbReference>
<dbReference type="PIRSF" id="PIRSF001435">
    <property type="entry name" value="Nth"/>
    <property type="match status" value="1"/>
</dbReference>
<feature type="binding site" evidence="12">
    <location>
        <position position="199"/>
    </location>
    <ligand>
        <name>[4Fe-4S] cluster</name>
        <dbReference type="ChEBI" id="CHEBI:49883"/>
    </ligand>
</feature>
<dbReference type="SUPFAM" id="SSF48150">
    <property type="entry name" value="DNA-glycosylase"/>
    <property type="match status" value="1"/>
</dbReference>
<comment type="cofactor">
    <cofactor evidence="12">
        <name>[4Fe-4S] cluster</name>
        <dbReference type="ChEBI" id="CHEBI:49883"/>
    </cofactor>
    <text evidence="12">Binds 1 [4Fe-4S] cluster.</text>
</comment>
<dbReference type="Pfam" id="PF00730">
    <property type="entry name" value="HhH-GPD"/>
    <property type="match status" value="1"/>
</dbReference>
<keyword evidence="14" id="KW-0255">Endonuclease</keyword>
<evidence type="ECO:0000256" key="1">
    <source>
        <dbReference type="ARBA" id="ARBA00008343"/>
    </source>
</evidence>
<keyword evidence="10 12" id="KW-0456">Lyase</keyword>
<keyword evidence="3 12" id="KW-0479">Metal-binding</keyword>
<evidence type="ECO:0000259" key="13">
    <source>
        <dbReference type="SMART" id="SM00478"/>
    </source>
</evidence>
<proteinExistence type="inferred from homology"/>
<evidence type="ECO:0000256" key="9">
    <source>
        <dbReference type="ARBA" id="ARBA00023204"/>
    </source>
</evidence>
<keyword evidence="15" id="KW-1185">Reference proteome</keyword>
<keyword evidence="5 12" id="KW-0378">Hydrolase</keyword>
<protein>
    <recommendedName>
        <fullName evidence="12">Endonuclease III</fullName>
        <ecNumber evidence="12">4.2.99.18</ecNumber>
    </recommendedName>
    <alternativeName>
        <fullName evidence="12">DNA-(apurinic or apyrimidinic site) lyase</fullName>
    </alternativeName>
</protein>
<dbReference type="GO" id="GO:0003677">
    <property type="term" value="F:DNA binding"/>
    <property type="evidence" value="ECO:0007669"/>
    <property type="project" value="UniProtKB-UniRule"/>
</dbReference>
<dbReference type="InterPro" id="IPR004036">
    <property type="entry name" value="Endonuclease-III-like_CS2"/>
</dbReference>
<keyword evidence="6 12" id="KW-0408">Iron</keyword>
<dbReference type="PROSITE" id="PS00764">
    <property type="entry name" value="ENDONUCLEASE_III_1"/>
    <property type="match status" value="1"/>
</dbReference>
<evidence type="ECO:0000256" key="5">
    <source>
        <dbReference type="ARBA" id="ARBA00022801"/>
    </source>
</evidence>
<dbReference type="EMBL" id="WODC01000007">
    <property type="protein sequence ID" value="MUM78128.1"/>
    <property type="molecule type" value="Genomic_DNA"/>
</dbReference>
<dbReference type="GO" id="GO:0006285">
    <property type="term" value="P:base-excision repair, AP site formation"/>
    <property type="evidence" value="ECO:0007669"/>
    <property type="project" value="TreeGrafter"/>
</dbReference>
<evidence type="ECO:0000256" key="11">
    <source>
        <dbReference type="ARBA" id="ARBA00023295"/>
    </source>
</evidence>
<dbReference type="GO" id="GO:0051539">
    <property type="term" value="F:4 iron, 4 sulfur cluster binding"/>
    <property type="evidence" value="ECO:0007669"/>
    <property type="project" value="UniProtKB-UniRule"/>
</dbReference>
<feature type="domain" description="HhH-GPD" evidence="13">
    <location>
        <begin position="39"/>
        <end position="187"/>
    </location>
</feature>
<dbReference type="Gene3D" id="1.10.1670.10">
    <property type="entry name" value="Helix-hairpin-Helix base-excision DNA repair enzymes (C-terminal)"/>
    <property type="match status" value="1"/>
</dbReference>
<dbReference type="InterPro" id="IPR011257">
    <property type="entry name" value="DNA_glycosylase"/>
</dbReference>
<dbReference type="GO" id="GO:0140078">
    <property type="term" value="F:class I DNA-(apurinic or apyrimidinic site) endonuclease activity"/>
    <property type="evidence" value="ECO:0007669"/>
    <property type="project" value="UniProtKB-EC"/>
</dbReference>
<evidence type="ECO:0000256" key="4">
    <source>
        <dbReference type="ARBA" id="ARBA00022763"/>
    </source>
</evidence>
<feature type="binding site" evidence="12">
    <location>
        <position position="196"/>
    </location>
    <ligand>
        <name>[4Fe-4S] cluster</name>
        <dbReference type="ChEBI" id="CHEBI:49883"/>
    </ligand>
</feature>
<dbReference type="GO" id="GO:0046872">
    <property type="term" value="F:metal ion binding"/>
    <property type="evidence" value="ECO:0007669"/>
    <property type="project" value="UniProtKB-KW"/>
</dbReference>
<dbReference type="CDD" id="cd00056">
    <property type="entry name" value="ENDO3c"/>
    <property type="match status" value="1"/>
</dbReference>
<dbReference type="EC" id="4.2.99.18" evidence="12"/>
<keyword evidence="4 12" id="KW-0227">DNA damage</keyword>
<evidence type="ECO:0000313" key="14">
    <source>
        <dbReference type="EMBL" id="MUM78128.1"/>
    </source>
</evidence>
<evidence type="ECO:0000256" key="2">
    <source>
        <dbReference type="ARBA" id="ARBA00022485"/>
    </source>
</evidence>
<keyword evidence="9 12" id="KW-0234">DNA repair</keyword>
<dbReference type="GO" id="GO:0019104">
    <property type="term" value="F:DNA N-glycosylase activity"/>
    <property type="evidence" value="ECO:0007669"/>
    <property type="project" value="UniProtKB-UniRule"/>
</dbReference>
<feature type="binding site" evidence="12">
    <location>
        <position position="205"/>
    </location>
    <ligand>
        <name>[4Fe-4S] cluster</name>
        <dbReference type="ChEBI" id="CHEBI:49883"/>
    </ligand>
</feature>
<dbReference type="FunFam" id="1.10.340.30:FF:000001">
    <property type="entry name" value="Endonuclease III"/>
    <property type="match status" value="1"/>
</dbReference>
<dbReference type="InterPro" id="IPR005759">
    <property type="entry name" value="Nth"/>
</dbReference>
<dbReference type="NCBIfam" id="TIGR01083">
    <property type="entry name" value="nth"/>
    <property type="match status" value="1"/>
</dbReference>
<evidence type="ECO:0000313" key="15">
    <source>
        <dbReference type="Proteomes" id="UP000461162"/>
    </source>
</evidence>
<comment type="function">
    <text evidence="12">DNA repair enzyme that has both DNA N-glycosylase activity and AP-lyase activity. The DNA N-glycosylase activity releases various damaged pyrimidines from DNA by cleaving the N-glycosidic bond, leaving an AP (apurinic/apyrimidinic) site. The AP-lyase activity cleaves the phosphodiester bond 3' to the AP site by a beta-elimination, leaving a 3'-terminal unsaturated sugar and a product with a terminal 5'-phosphate.</text>
</comment>
<keyword evidence="2 12" id="KW-0004">4Fe-4S</keyword>
<dbReference type="SMART" id="SM00478">
    <property type="entry name" value="ENDO3c"/>
    <property type="match status" value="1"/>
</dbReference>
<dbReference type="RefSeq" id="WP_155934754.1">
    <property type="nucleotide sequence ID" value="NZ_WODC01000007.1"/>
</dbReference>
<dbReference type="Proteomes" id="UP000461162">
    <property type="component" value="Unassembled WGS sequence"/>
</dbReference>
<keyword evidence="14" id="KW-0540">Nuclease</keyword>
<sequence length="212" mass="23639">MNTKHRAREIYARLKRRYPAPAPALDWSDAWELLVATVLAAQCTDERVNKVTPVLFAHWPDIASLAEADVAEVADVVRSTGFFRNKAKNLKASANRIIEVYGGEVPRTMADLITLPGVARKTANIVLSNAFGVFEGIAVDTHVKRLAFRLGLTKNIDPVRIEKDLMPLYPRETWGEINHFLVYFGREVCPARSPRCGSCELDDLCPKHGVKA</sequence>
<dbReference type="FunFam" id="1.10.1670.10:FF:000001">
    <property type="entry name" value="Endonuclease III"/>
    <property type="match status" value="1"/>
</dbReference>
<dbReference type="AlphaFoldDB" id="A0A7K1KPW0"/>
<accession>A0A7K1KPW0</accession>
<keyword evidence="11 12" id="KW-0326">Glycosidase</keyword>
<dbReference type="HAMAP" id="MF_00942">
    <property type="entry name" value="Nth"/>
    <property type="match status" value="1"/>
</dbReference>
<feature type="binding site" evidence="12">
    <location>
        <position position="189"/>
    </location>
    <ligand>
        <name>[4Fe-4S] cluster</name>
        <dbReference type="ChEBI" id="CHEBI:49883"/>
    </ligand>
</feature>
<dbReference type="Gene3D" id="1.10.340.30">
    <property type="entry name" value="Hypothetical protein, domain 2"/>
    <property type="match status" value="1"/>
</dbReference>
<organism evidence="14 15">
    <name type="scientific">Pseudodesulfovibrio alkaliphilus</name>
    <dbReference type="NCBI Taxonomy" id="2661613"/>
    <lineage>
        <taxon>Bacteria</taxon>
        <taxon>Pseudomonadati</taxon>
        <taxon>Thermodesulfobacteriota</taxon>
        <taxon>Desulfovibrionia</taxon>
        <taxon>Desulfovibrionales</taxon>
        <taxon>Desulfovibrionaceae</taxon>
    </lineage>
</organism>
<dbReference type="InterPro" id="IPR023170">
    <property type="entry name" value="HhH_base_excis_C"/>
</dbReference>
<evidence type="ECO:0000256" key="10">
    <source>
        <dbReference type="ARBA" id="ARBA00023239"/>
    </source>
</evidence>
<dbReference type="PROSITE" id="PS01155">
    <property type="entry name" value="ENDONUCLEASE_III_2"/>
    <property type="match status" value="1"/>
</dbReference>
<keyword evidence="8 12" id="KW-0238">DNA-binding</keyword>
<comment type="caution">
    <text evidence="14">The sequence shown here is derived from an EMBL/GenBank/DDBJ whole genome shotgun (WGS) entry which is preliminary data.</text>
</comment>
<reference evidence="14 15" key="1">
    <citation type="submission" date="2019-11" db="EMBL/GenBank/DDBJ databases">
        <title>Pseudodesulfovibrio alkaliphilus, sp. nov., an alkaliphilic sulfate-reducing bacteria from mud volcano of Taman peninsula, Russia.</title>
        <authorList>
            <person name="Frolova A."/>
            <person name="Merkel A.Y."/>
            <person name="Slobodkin A.I."/>
        </authorList>
    </citation>
    <scope>NUCLEOTIDE SEQUENCE [LARGE SCALE GENOMIC DNA]</scope>
    <source>
        <strain evidence="14 15">F-1</strain>
    </source>
</reference>
<evidence type="ECO:0000256" key="7">
    <source>
        <dbReference type="ARBA" id="ARBA00023014"/>
    </source>
</evidence>
<evidence type="ECO:0000256" key="6">
    <source>
        <dbReference type="ARBA" id="ARBA00023004"/>
    </source>
</evidence>
<name>A0A7K1KPW0_9BACT</name>